<dbReference type="PROSITE" id="PS00154">
    <property type="entry name" value="ATPASE_E1_E2"/>
    <property type="match status" value="1"/>
</dbReference>
<dbReference type="SUPFAM" id="SSF56784">
    <property type="entry name" value="HAD-like"/>
    <property type="match status" value="1"/>
</dbReference>
<evidence type="ECO:0000256" key="3">
    <source>
        <dbReference type="ARBA" id="ARBA00022967"/>
    </source>
</evidence>
<feature type="transmembrane region" description="Helical" evidence="6">
    <location>
        <begin position="45"/>
        <end position="63"/>
    </location>
</feature>
<dbReference type="NCBIfam" id="TIGR01494">
    <property type="entry name" value="ATPase_P-type"/>
    <property type="match status" value="2"/>
</dbReference>
<dbReference type="InterPro" id="IPR036412">
    <property type="entry name" value="HAD-like_sf"/>
</dbReference>
<dbReference type="Proteomes" id="UP001597267">
    <property type="component" value="Unassembled WGS sequence"/>
</dbReference>
<dbReference type="EMBL" id="JBHTOP010000022">
    <property type="protein sequence ID" value="MFD1672161.1"/>
    <property type="molecule type" value="Genomic_DNA"/>
</dbReference>
<evidence type="ECO:0000313" key="9">
    <source>
        <dbReference type="Proteomes" id="UP001597267"/>
    </source>
</evidence>
<reference evidence="9" key="1">
    <citation type="journal article" date="2019" name="Int. J. Syst. Evol. Microbiol.">
        <title>The Global Catalogue of Microorganisms (GCM) 10K type strain sequencing project: providing services to taxonomists for standard genome sequencing and annotation.</title>
        <authorList>
            <consortium name="The Broad Institute Genomics Platform"/>
            <consortium name="The Broad Institute Genome Sequencing Center for Infectious Disease"/>
            <person name="Wu L."/>
            <person name="Ma J."/>
        </authorList>
    </citation>
    <scope>NUCLEOTIDE SEQUENCE [LARGE SCALE GENOMIC DNA]</scope>
    <source>
        <strain evidence="9">CCM 8896</strain>
    </source>
</reference>
<dbReference type="InterPro" id="IPR023214">
    <property type="entry name" value="HAD_sf"/>
</dbReference>
<dbReference type="SUPFAM" id="SSF81660">
    <property type="entry name" value="Metal cation-transporting ATPase, ATP-binding domain N"/>
    <property type="match status" value="1"/>
</dbReference>
<sequence length="782" mass="85550">MAKIKDIASIGLTDAQVAQRIANHQQNTPPKPLTRSIKRIISDNTLTLFNLINVIIAVFVSYTHSYLDLLFMGTVFFNTVIGIVQEIRAKRAIDSMSLLTQESYEVIRNHQLVALHRADIVLDDVLLLKRGDSIPVDGHVLQTRNAEVDESQLTGETDAILKNVGDPLMSGSFLISGQILCQVTAVGDQSFVSKLANQAQQEKRDSSELLNTINRIIKVLTIVIMPLGALLLVATLHRGSSLNQSILNTAAAMVGMIPEGLVLLTSIALAVGAVNLSRKKVLVRSLSAIESLARVDTLCLDKTGTITTGNLTVHRLINLSDQPDQQLQDLIANAVYGINDENQTATALKHFFEKTTPETKTTIPFSSQRKWSGVEFTDGMSVIIGAPEFIYQQSPLSDQQQQQITTFAKEGFRVLLVTAGQTPLRQENNDTLTPVALLLITDELRPNAEETFAYLRAQQVAIKVISGDNPLTVSHVAQQAGIEHASAAIDMSTIGPDGDFDALVAKYTVFGRVSPVQKQHLIAAYQKAGHTVGMTGDGVNDILALRQSDCSVAMASGAESTQSIADFVLLDSNFDAMIFVLNEGRRVINNVERVASLYLIKTIYSVILTILFIFLNSDYPFRPRQLTPISALTVGLPSFILALEPNYQAIKKRFMLNVMETALPGALSVVFYTVIIQVIGRIFSLSYSTTSTLTVLMTGIVGFCALAAISWPLNRGKLVLIVSLIVAFLAVFLGLGGIFKFVSLISWRLAIFYLPLGFSAVPVFVFMREVLGKRVFSRINWR</sequence>
<dbReference type="Gene3D" id="1.20.1110.10">
    <property type="entry name" value="Calcium-transporting ATPase, transmembrane domain"/>
    <property type="match status" value="1"/>
</dbReference>
<feature type="transmembrane region" description="Helical" evidence="6">
    <location>
        <begin position="595"/>
        <end position="614"/>
    </location>
</feature>
<dbReference type="InterPro" id="IPR044492">
    <property type="entry name" value="P_typ_ATPase_HD_dom"/>
</dbReference>
<feature type="transmembrane region" description="Helical" evidence="6">
    <location>
        <begin position="626"/>
        <end position="643"/>
    </location>
</feature>
<name>A0ABW4J7A7_9LACO</name>
<dbReference type="InterPro" id="IPR001757">
    <property type="entry name" value="P_typ_ATPase"/>
</dbReference>
<evidence type="ECO:0000256" key="2">
    <source>
        <dbReference type="ARBA" id="ARBA00022692"/>
    </source>
</evidence>
<dbReference type="InterPro" id="IPR059000">
    <property type="entry name" value="ATPase_P-type_domA"/>
</dbReference>
<keyword evidence="5 6" id="KW-0472">Membrane</keyword>
<dbReference type="Gene3D" id="3.40.1110.10">
    <property type="entry name" value="Calcium-transporting ATPase, cytoplasmic domain N"/>
    <property type="match status" value="1"/>
</dbReference>
<dbReference type="SUPFAM" id="SSF81665">
    <property type="entry name" value="Calcium ATPase, transmembrane domain M"/>
    <property type="match status" value="1"/>
</dbReference>
<feature type="transmembrane region" description="Helical" evidence="6">
    <location>
        <begin position="655"/>
        <end position="679"/>
    </location>
</feature>
<feature type="transmembrane region" description="Helical" evidence="6">
    <location>
        <begin position="718"/>
        <end position="739"/>
    </location>
</feature>
<dbReference type="SFLD" id="SFLDS00003">
    <property type="entry name" value="Haloacid_Dehalogenase"/>
    <property type="match status" value="1"/>
</dbReference>
<feature type="transmembrane region" description="Helical" evidence="6">
    <location>
        <begin position="691"/>
        <end position="711"/>
    </location>
</feature>
<comment type="subcellular location">
    <subcellularLocation>
        <location evidence="1">Membrane</location>
        <topology evidence="1">Multi-pass membrane protein</topology>
    </subcellularLocation>
</comment>
<dbReference type="InterPro" id="IPR023298">
    <property type="entry name" value="ATPase_P-typ_TM_dom_sf"/>
</dbReference>
<organism evidence="8 9">
    <name type="scientific">Agrilactobacillus yilanensis</name>
    <dbReference type="NCBI Taxonomy" id="2485997"/>
    <lineage>
        <taxon>Bacteria</taxon>
        <taxon>Bacillati</taxon>
        <taxon>Bacillota</taxon>
        <taxon>Bacilli</taxon>
        <taxon>Lactobacillales</taxon>
        <taxon>Lactobacillaceae</taxon>
        <taxon>Agrilactobacillus</taxon>
    </lineage>
</organism>
<gene>
    <name evidence="8" type="ORF">ACFQ5M_08635</name>
</gene>
<dbReference type="Gene3D" id="2.70.150.10">
    <property type="entry name" value="Calcium-transporting ATPase, cytoplasmic transduction domain A"/>
    <property type="match status" value="1"/>
</dbReference>
<protein>
    <submittedName>
        <fullName evidence="8">HAD-IC family P-type ATPase</fullName>
    </submittedName>
</protein>
<evidence type="ECO:0000256" key="4">
    <source>
        <dbReference type="ARBA" id="ARBA00022989"/>
    </source>
</evidence>
<dbReference type="InterPro" id="IPR023299">
    <property type="entry name" value="ATPase_P-typ_cyto_dom_N"/>
</dbReference>
<feature type="transmembrane region" description="Helical" evidence="6">
    <location>
        <begin position="256"/>
        <end position="276"/>
    </location>
</feature>
<comment type="caution">
    <text evidence="8">The sequence shown here is derived from an EMBL/GenBank/DDBJ whole genome shotgun (WGS) entry which is preliminary data.</text>
</comment>
<keyword evidence="2 6" id="KW-0812">Transmembrane</keyword>
<dbReference type="PRINTS" id="PR00120">
    <property type="entry name" value="HATPASE"/>
</dbReference>
<dbReference type="InterPro" id="IPR018303">
    <property type="entry name" value="ATPase_P-typ_P_site"/>
</dbReference>
<evidence type="ECO:0000256" key="1">
    <source>
        <dbReference type="ARBA" id="ARBA00004141"/>
    </source>
</evidence>
<dbReference type="RefSeq" id="WP_125715810.1">
    <property type="nucleotide sequence ID" value="NZ_JBHTOP010000022.1"/>
</dbReference>
<evidence type="ECO:0000256" key="5">
    <source>
        <dbReference type="ARBA" id="ARBA00023136"/>
    </source>
</evidence>
<feature type="transmembrane region" description="Helical" evidence="6">
    <location>
        <begin position="216"/>
        <end position="236"/>
    </location>
</feature>
<dbReference type="InterPro" id="IPR008250">
    <property type="entry name" value="ATPase_P-typ_transduc_dom_A_sf"/>
</dbReference>
<dbReference type="SFLD" id="SFLDG00002">
    <property type="entry name" value="C1.7:_P-type_atpase_like"/>
    <property type="match status" value="1"/>
</dbReference>
<feature type="transmembrane region" description="Helical" evidence="6">
    <location>
        <begin position="69"/>
        <end position="87"/>
    </location>
</feature>
<keyword evidence="3" id="KW-1278">Translocase</keyword>
<evidence type="ECO:0000259" key="7">
    <source>
        <dbReference type="Pfam" id="PF00122"/>
    </source>
</evidence>
<evidence type="ECO:0000313" key="8">
    <source>
        <dbReference type="EMBL" id="MFD1672161.1"/>
    </source>
</evidence>
<accession>A0ABW4J7A7</accession>
<feature type="domain" description="P-type ATPase A" evidence="7">
    <location>
        <begin position="99"/>
        <end position="199"/>
    </location>
</feature>
<evidence type="ECO:0000256" key="6">
    <source>
        <dbReference type="SAM" id="Phobius"/>
    </source>
</evidence>
<dbReference type="PANTHER" id="PTHR42861">
    <property type="entry name" value="CALCIUM-TRANSPORTING ATPASE"/>
    <property type="match status" value="1"/>
</dbReference>
<dbReference type="Pfam" id="PF00122">
    <property type="entry name" value="E1-E2_ATPase"/>
    <property type="match status" value="1"/>
</dbReference>
<keyword evidence="9" id="KW-1185">Reference proteome</keyword>
<dbReference type="SUPFAM" id="SSF81653">
    <property type="entry name" value="Calcium ATPase, transduction domain A"/>
    <property type="match status" value="1"/>
</dbReference>
<dbReference type="PRINTS" id="PR00119">
    <property type="entry name" value="CATATPASE"/>
</dbReference>
<dbReference type="Pfam" id="PF00702">
    <property type="entry name" value="Hydrolase"/>
    <property type="match status" value="1"/>
</dbReference>
<keyword evidence="4 6" id="KW-1133">Transmembrane helix</keyword>
<dbReference type="Gene3D" id="3.40.50.1000">
    <property type="entry name" value="HAD superfamily/HAD-like"/>
    <property type="match status" value="1"/>
</dbReference>
<dbReference type="SFLD" id="SFLDF00027">
    <property type="entry name" value="p-type_atpase"/>
    <property type="match status" value="1"/>
</dbReference>
<feature type="transmembrane region" description="Helical" evidence="6">
    <location>
        <begin position="745"/>
        <end position="767"/>
    </location>
</feature>
<proteinExistence type="predicted"/>